<proteinExistence type="predicted"/>
<evidence type="ECO:0000256" key="2">
    <source>
        <dbReference type="ARBA" id="ARBA00022729"/>
    </source>
</evidence>
<dbReference type="InterPro" id="IPR013783">
    <property type="entry name" value="Ig-like_fold"/>
</dbReference>
<dbReference type="Proteomes" id="UP000280507">
    <property type="component" value="Unassembled WGS sequence"/>
</dbReference>
<dbReference type="GO" id="GO:0005509">
    <property type="term" value="F:calcium ion binding"/>
    <property type="evidence" value="ECO:0007669"/>
    <property type="project" value="InterPro"/>
</dbReference>
<dbReference type="RefSeq" id="WP_123094424.1">
    <property type="nucleotide sequence ID" value="NZ_RIZG01000001.1"/>
</dbReference>
<dbReference type="Pfam" id="PF12951">
    <property type="entry name" value="PATR"/>
    <property type="match status" value="6"/>
</dbReference>
<comment type="subcellular location">
    <subcellularLocation>
        <location evidence="1">Membrane</location>
    </subcellularLocation>
</comment>
<feature type="region of interest" description="Disordered" evidence="6">
    <location>
        <begin position="2149"/>
        <end position="2171"/>
    </location>
</feature>
<feature type="non-terminal residue" evidence="8">
    <location>
        <position position="4153"/>
    </location>
</feature>
<keyword evidence="9" id="KW-1185">Reference proteome</keyword>
<dbReference type="InterPro" id="IPR039808">
    <property type="entry name" value="Cadherin"/>
</dbReference>
<dbReference type="InterPro" id="IPR011050">
    <property type="entry name" value="Pectin_lyase_fold/virulence"/>
</dbReference>
<dbReference type="OrthoDB" id="6089850at2"/>
<dbReference type="Gene3D" id="2.60.40.60">
    <property type="entry name" value="Cadherins"/>
    <property type="match status" value="3"/>
</dbReference>
<dbReference type="NCBIfam" id="NF012209">
    <property type="entry name" value="LEPR-8K"/>
    <property type="match status" value="1"/>
</dbReference>
<dbReference type="GO" id="GO:0008013">
    <property type="term" value="F:beta-catenin binding"/>
    <property type="evidence" value="ECO:0007669"/>
    <property type="project" value="TreeGrafter"/>
</dbReference>
<keyword evidence="2" id="KW-0732">Signal</keyword>
<dbReference type="EMBL" id="RIZG01000001">
    <property type="protein sequence ID" value="RNF53082.1"/>
    <property type="molecule type" value="Genomic_DNA"/>
</dbReference>
<feature type="domain" description="Cadherin" evidence="7">
    <location>
        <begin position="4045"/>
        <end position="4147"/>
    </location>
</feature>
<evidence type="ECO:0000259" key="7">
    <source>
        <dbReference type="PROSITE" id="PS50268"/>
    </source>
</evidence>
<dbReference type="InterPro" id="IPR002126">
    <property type="entry name" value="Cadherin-like_dom"/>
</dbReference>
<dbReference type="SUPFAM" id="SSF51126">
    <property type="entry name" value="Pectin lyase-like"/>
    <property type="match status" value="3"/>
</dbReference>
<dbReference type="InterPro" id="IPR014755">
    <property type="entry name" value="Cu-Rt/internalin_Ig-like"/>
</dbReference>
<dbReference type="SMART" id="SM00112">
    <property type="entry name" value="CA"/>
    <property type="match status" value="3"/>
</dbReference>
<dbReference type="InterPro" id="IPR044048">
    <property type="entry name" value="Big_12"/>
</dbReference>
<dbReference type="Gene3D" id="2.60.40.10">
    <property type="entry name" value="Immunoglobulins"/>
    <property type="match status" value="1"/>
</dbReference>
<feature type="domain" description="Cadherin" evidence="7">
    <location>
        <begin position="3431"/>
        <end position="3510"/>
    </location>
</feature>
<reference evidence="8 9" key="1">
    <citation type="journal article" date="2012" name="Int. J. Syst. Evol. Microbiol.">
        <title>Marinomonas hwangdonensis sp. nov., isolated from seawater.</title>
        <authorList>
            <person name="Jung Y.T."/>
            <person name="Oh T.K."/>
            <person name="Yoon J.H."/>
        </authorList>
    </citation>
    <scope>NUCLEOTIDE SEQUENCE [LARGE SCALE GENOMIC DNA]</scope>
    <source>
        <strain evidence="8 9">HDW-15</strain>
    </source>
</reference>
<dbReference type="Pfam" id="PF19078">
    <property type="entry name" value="Big_12"/>
    <property type="match status" value="1"/>
</dbReference>
<dbReference type="InterPro" id="IPR025592">
    <property type="entry name" value="DUF4347"/>
</dbReference>
<dbReference type="InterPro" id="IPR015919">
    <property type="entry name" value="Cadherin-like_sf"/>
</dbReference>
<organism evidence="8 9">
    <name type="scientific">Marinomonas hwangdonensis</name>
    <dbReference type="NCBI Taxonomy" id="1053647"/>
    <lineage>
        <taxon>Bacteria</taxon>
        <taxon>Pseudomonadati</taxon>
        <taxon>Pseudomonadota</taxon>
        <taxon>Gammaproteobacteria</taxon>
        <taxon>Oceanospirillales</taxon>
        <taxon>Oceanospirillaceae</taxon>
        <taxon>Marinomonas</taxon>
    </lineage>
</organism>
<dbReference type="NCBIfam" id="TIGR02601">
    <property type="entry name" value="autotrns_rpt"/>
    <property type="match status" value="4"/>
</dbReference>
<dbReference type="InterPro" id="IPR053786">
    <property type="entry name" value="LEPRxLL_CS"/>
</dbReference>
<dbReference type="InterPro" id="IPR013425">
    <property type="entry name" value="Autotrns_rpt"/>
</dbReference>
<name>A0A3M8QBT5_9GAMM</name>
<dbReference type="Pfam" id="PF14252">
    <property type="entry name" value="DUF4347"/>
    <property type="match status" value="2"/>
</dbReference>
<sequence length="4153" mass="417458">MKKQDSNKPNKSAAAKRAPVNKKQARKPLISALEPRLLLDGAAVVTAVEAFTDSQLHDGFQTDASQQDTDTSLVIAPTEVRAVDPALNNGKKEVVFIEDNVADYQTLIDGIGAGIEVVLLDSTQDGLAQMALWAQSNSDYDAIHIISHGAEGQVNLGGFSLDNFTVNTRSADLAQLGAALNEDGDLLLYGCEVASGEGQDFIIALAQATQADVAASDDLTGSAVLGGDWQLEFQQGQISETQFLDDSVEDIYHYTLAPVTEITSTFTGLGSSDTGGTGFKSLTDPNLVVSNGFIAANPDIYLNDVSSLSQQLIIKADNTDAESFDVSAVKLYAFNANGITIDSTSTIVFKDKTGVVLQTMTLNSDKVMAQNVDTNIFNMFDTGNSSPVTNVSSIEFNFVIAGSSANGNNFSSLTFKDITYTNVVAPAPTVTSATYDASTNSLVVTGTGMTTGDTITTGNLSLTGEGGASYTLTSANVTAASATSFTVALNAADQAHVESLLNKNGTASVGNTTFNIAAAANWDASRTTAEDLTGNTVTVSNYTATAVSFIETDADYGSATATKIVIDNTSTDRTITFSDDGGGNLLGFDGGGLYASNDVSGDGNGTQLTIDIESGYSFDLTGVSELGGSSTVTVSYTNADGSTGEPTALSSVFPLNDVKQVVLSSTDYAVFNDFLISDVKAIVTGPTVTSATYDASTNSLVVTGTGMTTGDTITTGNLSLTGEGGASYTLTSANVTAASATSFTVALNAADQSHVEGLLNKNGTASVGATTFNIAAAANWDASRTTAADLTGNGVTVSNVQTPTITSSTYDASTGVLTVTGSNLVNADGAANDITANKFTFKGDSSDYTLTDTSNVEITSATEFTITLSATDKAALASRLNKDGDTSTGGTGYNLAVADDWNTVITGGDTADLTGNGITVSNYTAPAVNAVFDFEAGTGTFTVAGDNASATFAHSSAGVTLTATALNDVIYTGSFGGVGSKLGGAETLYYGDNGEGTQLTFAITGYTFDISSIKLYNNGPSDTFTITTSKSGTQSSGIVADSTSSGVISMSGANFTGISSFTITSSNSFMIVAVDDINLSNITVASDTTAPTVTSIERQTSSSSITDADSVVYRVTFDEAVSAIDAADFSVSGTTATVTNILSAGGNAYDVTVSGGDLAALNSTVTLSFAGEQNITDTAGNALAATTPTGTNNSTYDVVNSPTVTTGDNTGDNLSFSDYTADLADGDGLSLAEALHYASANQTVAFDLASGSTVNMNGGTLTVASGVTFDTDSMSALTISNGTLSLGGNVTFTNGTSDVLTVSSTLAGSGALTKSGSGILTLTGANTYTGLTTVSAGTLAVAADSNLGSGAVSLNGGTLDVTANTTIDNAVTLTGDATIQTDSRLTLSGTVSGDGNTLTKTGSGDLKLSGNNSGSAMATTVTAGNLMISSNDNLGTGTLTLDGGTLYLQSASAITHGITLGSSGGTIQVTGSADSTVSGNITGSGALTKGGGRVLTLGGSNSFSGGFNIAGSAGGANVIVADGTNLGTGAVTLTQGLQITGSGTITNNFVLNGGLISNANGVILSGILSGSGNTEKLGAGTLSLSGTNTYTGTTTVSSGILSGTTSSLIGNIVNNASVWFDQSTTGVYDKVISGTGSVSIASDGSVEFSGVNTYSGQTVVGYLATLILSGGNALSDSGAVTVSSPFTLVLKDNETIGSLEGVGSINLSDYTLTTGGNNINTEFSGIIYGAGGITKVGSGIFTLSGENTYTGATAVSAGNLVASGGSAIADTSALTVSSGATFELDNFDSETVGSIAGTGSIVANGGTLTVGGNNTSTTFSGVMSEGSEAVALIKLGSGTLTLSGSNSYTGATTVSAGTLSVTGTLNGPNAAITTVNAGTLEGSGSINSAVLVNSGATLSAGITGSAGTLTINGDLSFDEGVMESLIVDESHYDKVVVNGTVTLSNNSSLSLSGDYVVPAAAEAQSFELLSNDGSDAITGRFSSLTEGAAKTFNSVDLATSYVGSTGNDFLLTGTAIASVTGVSATTDDGHYKVGDTIAITVAFSKAVTVDTTNGTPQLTLETGTTDRVANYVSGTGSDTLTFSYTVQEGDTSSDLDYISTAALVLSNGTIKDGTNDAILTLPTPNSSGSLAVNKAIVIDTTAPSATSTPDLATVSDTGVSSTDNITNDNTPTVTGTAEANATVKLYDTDGTTELGTTTADGSGNWAIASSALSAGAHTLTTKATDAAGNVSVASSGLTITIDTTGPTLSSSSPADNAVQVTQSGDIILTFDEDISGISGVDNISLVNVTTGVTVESFNAGTLTILGKTLTITPSADLDEATMYAIRVDGNAVRDIAGNTYAGISDNTTLNFTTGVTDSVAPTFLSIQRTSDAVITGSTTSFTLTFNEAVDVTAADFVLAITGSVAGTIGSISGSGTNSITVNVTGVSGVGSLGLNLASDHAVKDLAGNNLATVEPADDEAYTVDTVAPTLISINRVDSATTNADSVQFIAVFSETVTGLGIDDFELTGTATNGANISSVTGTGNGFVITVAGVTGDGTLGVQLKSAATVTDTATNALTTTTASAVTEQYTIDNSAPTATAIITTNTALSTADSVTFNVTFSEAVTHVSMDDFEISGDVTGTVSAVSGSGSSYTVTVSNVVGDGALGLNFKSGQNMTDIAGNALAVTEPTTDESYAIDNTLPTVTSISRGMVNQVKAGTATDVVFTVVFSETVSDIAMGDFAVTGNATNTGVSSVSSADGKVFKVTVSGVNGSIGQTVGLSFTGSVNDAVNQASTAQFTAGDHYTIAGTLLNEGALSQAQLDAIVDLNREGTLLEQSVADAKQVVIIDSRVPGLVELTKQANPEADIWLLDGSRSATEQITEILANYNDLDALHILSHGGAGEIYLGAETLSADAINQNSATFAAWDNALSDSGDILLYGCNVAQGDTGIAFINQLAQVTGANIAASDDLTGSAELGGDWELEVKSGEVETNGIELDSYGDTLIPTSSVFDMTNATQVSSPAADSSIGDGKEYKIQQTVDGVTVTISSDAPTGNPVYNTLLDYSNGGFSGKVFWTYVNNVNQVSLVFSEPVLISSFYGTYGGVAAKHGVPDPGEGPFIWNVSNGSNSAQVSVNMMQPTQFNLSSLGAVTQLTITSSVTTGHDFVIDTIQFEKPASDTAAPTFDSTPSVSNISATTVDLETDIDEAGKVYYVVVADGAQPPTAAQVKAGVSYDDNNGRGATVITSGNATVSGGDFSNTFNVTGLTASTSYDIYVVAEDDESTPNMQSSVTKVDVTTIAPPNQAPVISDAEAGQAVNDASTVAPFSSMSLSDADNDNVSITVALDTAAKGAFTAASLTASGFTDNNNGTYSLASTTVASAQAALRQLVFSPADNRVAPGSTETTTFTITVNDGTANGTDNITTVISTSVNDAPTDISLSDEAFSHSEGSANVVVGSFSATDADTGESFTYSLVAGTGDTDNGKFNIDGANLRVTDRANVPAGTYSIRVQVNDGDATFEKSFSITVSDDIAPTISAVVPADNATGVSVADSIEITFDEGVQLGNAGTITLYDITGNGANSLTIDVGNHNGQLAIVGNKLTINPTNNLMATNQYAIQITAGALTDSSDNALAAISDTISYNFTTGTVDTTAPTVAIVDIADPTQPNAGTVTINFSEQVTNVDISDFTLTKDGSPVSLSGITVEGSGSAYTLNLSSVTTAEGIYVLTLNTSDITDTSGNALSAGDSETFIIDTTAPAGVAIVRTGAENQNGSAATFTAVFNEAVSGVDAADFVLTGTAAGGSITSVTQVSDSVYTITVNGVSGDGTLGVNLKDSGTGITDTAGNAISAGVTGQQITIDNTGPSVVAINRDGAVLTTADSTTFTVTFDEAVTGVDVSDFSLFGGASGTVASISGSGATYQVTVNNISGDGSLRLDIKASGTGITDTVSNAIGAGFTSGDTLTIDNTAPVVTASQAFNLDEGMVADTVIGQVKATDTNGVSQFLIQSGNDNGYFAIDNNGVVTLTSVGAAAIDYETATSYTLDIVATDAVGQASSAAAVTISINDINDNAPVFSSAATASLAENTVVTTPVYTAAATDDDGTPAYNSVTYSLKATGDHDAFTIDTATGEVKLKAAADYETKSSYSFTVIASDGMRSVEKGVTVSVNDLNDNTPVITSGATG</sequence>
<protein>
    <submittedName>
        <fullName evidence="8">DUF4347 domain-containing protein</fullName>
    </submittedName>
</protein>
<evidence type="ECO:0000256" key="3">
    <source>
        <dbReference type="ARBA" id="ARBA00022737"/>
    </source>
</evidence>
<dbReference type="PRINTS" id="PR00205">
    <property type="entry name" value="CADHERIN"/>
</dbReference>
<evidence type="ECO:0000256" key="4">
    <source>
        <dbReference type="ARBA" id="ARBA00022837"/>
    </source>
</evidence>
<dbReference type="PANTHER" id="PTHR24027:SF438">
    <property type="entry name" value="CADHERIN 23"/>
    <property type="match status" value="1"/>
</dbReference>
<dbReference type="Pfam" id="PF19077">
    <property type="entry name" value="Big_13"/>
    <property type="match status" value="1"/>
</dbReference>
<dbReference type="InterPro" id="IPR032812">
    <property type="entry name" value="SbsA_Ig"/>
</dbReference>
<dbReference type="Pfam" id="PF13205">
    <property type="entry name" value="Big_5"/>
    <property type="match status" value="1"/>
</dbReference>
<evidence type="ECO:0000256" key="1">
    <source>
        <dbReference type="ARBA" id="ARBA00004370"/>
    </source>
</evidence>
<dbReference type="PROSITE" id="PS00232">
    <property type="entry name" value="CADHERIN_1"/>
    <property type="match status" value="2"/>
</dbReference>
<dbReference type="PROSITE" id="PS50268">
    <property type="entry name" value="CADHERIN_2"/>
    <property type="match status" value="3"/>
</dbReference>
<gene>
    <name evidence="8" type="ORF">EBI00_02995</name>
</gene>
<evidence type="ECO:0000256" key="5">
    <source>
        <dbReference type="ARBA" id="ARBA00023136"/>
    </source>
</evidence>
<dbReference type="GO" id="GO:0016342">
    <property type="term" value="C:catenin complex"/>
    <property type="evidence" value="ECO:0007669"/>
    <property type="project" value="TreeGrafter"/>
</dbReference>
<accession>A0A3M8QBT5</accession>
<dbReference type="PANTHER" id="PTHR24027">
    <property type="entry name" value="CADHERIN-23"/>
    <property type="match status" value="1"/>
</dbReference>
<feature type="region of interest" description="Disordered" evidence="6">
    <location>
        <begin position="1"/>
        <end position="25"/>
    </location>
</feature>
<evidence type="ECO:0000313" key="8">
    <source>
        <dbReference type="EMBL" id="RNF53082.1"/>
    </source>
</evidence>
<keyword evidence="4" id="KW-0106">Calcium</keyword>
<evidence type="ECO:0000256" key="6">
    <source>
        <dbReference type="SAM" id="MobiDB-lite"/>
    </source>
</evidence>
<dbReference type="GO" id="GO:0007156">
    <property type="term" value="P:homophilic cell adhesion via plasma membrane adhesion molecules"/>
    <property type="evidence" value="ECO:0007669"/>
    <property type="project" value="InterPro"/>
</dbReference>
<dbReference type="CDD" id="cd11304">
    <property type="entry name" value="Cadherin_repeat"/>
    <property type="match status" value="3"/>
</dbReference>
<evidence type="ECO:0000313" key="9">
    <source>
        <dbReference type="Proteomes" id="UP000280507"/>
    </source>
</evidence>
<feature type="domain" description="Cadherin" evidence="7">
    <location>
        <begin position="3943"/>
        <end position="4045"/>
    </location>
</feature>
<keyword evidence="3" id="KW-0677">Repeat</keyword>
<dbReference type="InterPro" id="IPR020894">
    <property type="entry name" value="Cadherin_CS"/>
</dbReference>
<dbReference type="SUPFAM" id="SSF49313">
    <property type="entry name" value="Cadherin-like"/>
    <property type="match status" value="3"/>
</dbReference>
<dbReference type="GO" id="GO:0045296">
    <property type="term" value="F:cadherin binding"/>
    <property type="evidence" value="ECO:0007669"/>
    <property type="project" value="TreeGrafter"/>
</dbReference>
<dbReference type="GO" id="GO:0016477">
    <property type="term" value="P:cell migration"/>
    <property type="evidence" value="ECO:0007669"/>
    <property type="project" value="TreeGrafter"/>
</dbReference>
<keyword evidence="5" id="KW-0472">Membrane</keyword>
<comment type="caution">
    <text evidence="8">The sequence shown here is derived from an EMBL/GenBank/DDBJ whole genome shotgun (WGS) entry which is preliminary data.</text>
</comment>
<dbReference type="Pfam" id="PF00028">
    <property type="entry name" value="Cadherin"/>
    <property type="match status" value="2"/>
</dbReference>
<dbReference type="InterPro" id="IPR044016">
    <property type="entry name" value="Big_13"/>
</dbReference>
<dbReference type="Gene3D" id="2.60.40.1220">
    <property type="match status" value="3"/>
</dbReference>